<dbReference type="EMBL" id="JAIZAY010000011">
    <property type="protein sequence ID" value="KAJ8032943.1"/>
    <property type="molecule type" value="Genomic_DNA"/>
</dbReference>
<reference evidence="1" key="1">
    <citation type="submission" date="2021-10" db="EMBL/GenBank/DDBJ databases">
        <title>Tropical sea cucumber genome reveals ecological adaptation and Cuvierian tubules defense mechanism.</title>
        <authorList>
            <person name="Chen T."/>
        </authorList>
    </citation>
    <scope>NUCLEOTIDE SEQUENCE</scope>
    <source>
        <strain evidence="1">Nanhai2018</strain>
        <tissue evidence="1">Muscle</tissue>
    </source>
</reference>
<dbReference type="Proteomes" id="UP001152320">
    <property type="component" value="Chromosome 11"/>
</dbReference>
<evidence type="ECO:0000313" key="1">
    <source>
        <dbReference type="EMBL" id="KAJ8032943.1"/>
    </source>
</evidence>
<sequence>MSMPMSMAVEKKKKKKLKKLERADPVAAIFRQIDVKFLSDASYPMSAVIRCLEANIIKKSLIYFSQCTALRSSVCTTFDRLGESML</sequence>
<name>A0A9Q1BTL1_HOLLE</name>
<accession>A0A9Q1BTL1</accession>
<evidence type="ECO:0000313" key="2">
    <source>
        <dbReference type="Proteomes" id="UP001152320"/>
    </source>
</evidence>
<dbReference type="AlphaFoldDB" id="A0A9Q1BTL1"/>
<gene>
    <name evidence="1" type="ORF">HOLleu_23040</name>
</gene>
<keyword evidence="2" id="KW-1185">Reference proteome</keyword>
<organism evidence="1 2">
    <name type="scientific">Holothuria leucospilota</name>
    <name type="common">Black long sea cucumber</name>
    <name type="synonym">Mertensiothuria leucospilota</name>
    <dbReference type="NCBI Taxonomy" id="206669"/>
    <lineage>
        <taxon>Eukaryota</taxon>
        <taxon>Metazoa</taxon>
        <taxon>Echinodermata</taxon>
        <taxon>Eleutherozoa</taxon>
        <taxon>Echinozoa</taxon>
        <taxon>Holothuroidea</taxon>
        <taxon>Aspidochirotacea</taxon>
        <taxon>Aspidochirotida</taxon>
        <taxon>Holothuriidae</taxon>
        <taxon>Holothuria</taxon>
    </lineage>
</organism>
<protein>
    <submittedName>
        <fullName evidence="1">Uncharacterized protein</fullName>
    </submittedName>
</protein>
<comment type="caution">
    <text evidence="1">The sequence shown here is derived from an EMBL/GenBank/DDBJ whole genome shotgun (WGS) entry which is preliminary data.</text>
</comment>
<proteinExistence type="predicted"/>